<organism evidence="2 3">
    <name type="scientific">Rhizopus stolonifer</name>
    <name type="common">Rhizopus nigricans</name>
    <dbReference type="NCBI Taxonomy" id="4846"/>
    <lineage>
        <taxon>Eukaryota</taxon>
        <taxon>Fungi</taxon>
        <taxon>Fungi incertae sedis</taxon>
        <taxon>Mucoromycota</taxon>
        <taxon>Mucoromycotina</taxon>
        <taxon>Mucoromycetes</taxon>
        <taxon>Mucorales</taxon>
        <taxon>Mucorineae</taxon>
        <taxon>Rhizopodaceae</taxon>
        <taxon>Rhizopus</taxon>
    </lineage>
</organism>
<dbReference type="Pfam" id="PF05456">
    <property type="entry name" value="eIF_4EBP"/>
    <property type="match status" value="1"/>
</dbReference>
<feature type="compositionally biased region" description="Basic and acidic residues" evidence="1">
    <location>
        <begin position="60"/>
        <end position="76"/>
    </location>
</feature>
<dbReference type="OrthoDB" id="19729at2759"/>
<dbReference type="Proteomes" id="UP000253551">
    <property type="component" value="Unassembled WGS sequence"/>
</dbReference>
<dbReference type="GO" id="GO:0008190">
    <property type="term" value="F:eukaryotic initiation factor 4E binding"/>
    <property type="evidence" value="ECO:0007669"/>
    <property type="project" value="InterPro"/>
</dbReference>
<reference evidence="2 3" key="1">
    <citation type="journal article" date="2018" name="G3 (Bethesda)">
        <title>Phylogenetic and Phylogenomic Definition of Rhizopus Species.</title>
        <authorList>
            <person name="Gryganskyi A.P."/>
            <person name="Golan J."/>
            <person name="Dolatabadi S."/>
            <person name="Mondo S."/>
            <person name="Robb S."/>
            <person name="Idnurm A."/>
            <person name="Muszewska A."/>
            <person name="Steczkiewicz K."/>
            <person name="Masonjones S."/>
            <person name="Liao H.L."/>
            <person name="Gajdeczka M.T."/>
            <person name="Anike F."/>
            <person name="Vuek A."/>
            <person name="Anishchenko I.M."/>
            <person name="Voigt K."/>
            <person name="de Hoog G.S."/>
            <person name="Smith M.E."/>
            <person name="Heitman J."/>
            <person name="Vilgalys R."/>
            <person name="Stajich J.E."/>
        </authorList>
    </citation>
    <scope>NUCLEOTIDE SEQUENCE [LARGE SCALE GENOMIC DNA]</scope>
    <source>
        <strain evidence="2 3">LSU 92-RS-03</strain>
    </source>
</reference>
<dbReference type="AlphaFoldDB" id="A0A367KXH7"/>
<dbReference type="EMBL" id="PJQM01000062">
    <property type="protein sequence ID" value="RCI06923.1"/>
    <property type="molecule type" value="Genomic_DNA"/>
</dbReference>
<gene>
    <name evidence="2" type="ORF">CU098_006332</name>
</gene>
<keyword evidence="3" id="KW-1185">Reference proteome</keyword>
<protein>
    <submittedName>
        <fullName evidence="2">Uncharacterized protein</fullName>
    </submittedName>
</protein>
<comment type="caution">
    <text evidence="2">The sequence shown here is derived from an EMBL/GenBank/DDBJ whole genome shotgun (WGS) entry which is preliminary data.</text>
</comment>
<evidence type="ECO:0000313" key="3">
    <source>
        <dbReference type="Proteomes" id="UP000253551"/>
    </source>
</evidence>
<dbReference type="STRING" id="4846.A0A367KXH7"/>
<dbReference type="GO" id="GO:0045947">
    <property type="term" value="P:negative regulation of translational initiation"/>
    <property type="evidence" value="ECO:0007669"/>
    <property type="project" value="InterPro"/>
</dbReference>
<dbReference type="InterPro" id="IPR008606">
    <property type="entry name" value="EIF4EBP"/>
</dbReference>
<sequence>MAVQVESSGNNMNKAKARVYDRPTLLALAGSPFAKVPPVKMAFIPGVTRTPNQSDVVQSFRKEKNRKKEKEKEKKTFNPFALLGDGDE</sequence>
<accession>A0A367KXH7</accession>
<evidence type="ECO:0000313" key="2">
    <source>
        <dbReference type="EMBL" id="RCI06923.1"/>
    </source>
</evidence>
<proteinExistence type="predicted"/>
<feature type="region of interest" description="Disordered" evidence="1">
    <location>
        <begin position="54"/>
        <end position="88"/>
    </location>
</feature>
<evidence type="ECO:0000256" key="1">
    <source>
        <dbReference type="SAM" id="MobiDB-lite"/>
    </source>
</evidence>
<name>A0A367KXH7_RHIST</name>